<dbReference type="InterPro" id="IPR010281">
    <property type="entry name" value="DUF885"/>
</dbReference>
<dbReference type="RefSeq" id="WP_309202146.1">
    <property type="nucleotide sequence ID" value="NZ_CP133548.1"/>
</dbReference>
<evidence type="ECO:0000256" key="1">
    <source>
        <dbReference type="SAM" id="SignalP"/>
    </source>
</evidence>
<dbReference type="PANTHER" id="PTHR33361">
    <property type="entry name" value="GLR0591 PROTEIN"/>
    <property type="match status" value="1"/>
</dbReference>
<dbReference type="Pfam" id="PF05960">
    <property type="entry name" value="DUF885"/>
    <property type="match status" value="1"/>
</dbReference>
<feature type="chain" id="PRO_5041209708" evidence="1">
    <location>
        <begin position="23"/>
        <end position="612"/>
    </location>
</feature>
<reference evidence="2 3" key="1">
    <citation type="submission" date="2023-08" db="EMBL/GenBank/DDBJ databases">
        <title>Pleionea litopenaei sp. nov., isolated from stomach of juvenile Litopenaeus vannamei.</title>
        <authorList>
            <person name="Rho A.M."/>
            <person name="Hwang C.Y."/>
        </authorList>
    </citation>
    <scope>NUCLEOTIDE SEQUENCE [LARGE SCALE GENOMIC DNA]</scope>
    <source>
        <strain evidence="2 3">HL-JVS1</strain>
    </source>
</reference>
<name>A0AA51X7D9_9GAMM</name>
<evidence type="ECO:0000313" key="2">
    <source>
        <dbReference type="EMBL" id="WMS87010.1"/>
    </source>
</evidence>
<dbReference type="EMBL" id="CP133548">
    <property type="protein sequence ID" value="WMS87010.1"/>
    <property type="molecule type" value="Genomic_DNA"/>
</dbReference>
<sequence length="612" mass="68540">MAKYCVLISVIWLLWGCGSSNSNNPPDLASVELPEVIEYDLQPTVEVIDAAEQQLEGLTVTAFMDQSFALLERRSIDDVIGANRESEFSDLPLHLSNISDEYYLQSIALKSFILQSLINYDLTAESEETKIGAAIFRQWLEREVEAGDYYLLSFPGTAYLVGWPSQTESYFTQVLTLDSSEQVARYLTLLNQVALRFAQIETLVTVRANAGIIEPSYTLQPSIDYLQSLADVPYNEHPFYRRLQTALQSGLGLTATERDEALLLAAAMIERRVKPAYLSLVQTLNSYSEQAPDEIGFSQFPNGAAFYQSQLNYFTETEQTAEQVHQLGLDQMVAIHQQMRERFALLGYPSTGSIAQLINRARNESGVIRSQSAVTFFENLIAEAYAQLPLAFNQIPITPVIVVGGPTGGYYIAGSDDGSRPGAFYAQTNQDLNYLTMPTLAYHEAIPGHHLQIALSQELQLPRYRREIRFTSFIEGWGLYAERLAFDLGWYQDDIYGDLGRLQFEAMRASRLVIDTGIHALGWSVQQAQNYSQTNVGFAASLPRYSVWPGQATAYTSGSLKLLELRQQAQDQLGNDFDYGDFHDAVLKNGSVSLRQVEESVNQYIMTTLTQP</sequence>
<evidence type="ECO:0000313" key="3">
    <source>
        <dbReference type="Proteomes" id="UP001239782"/>
    </source>
</evidence>
<gene>
    <name evidence="2" type="ORF">Q9312_17485</name>
</gene>
<feature type="signal peptide" evidence="1">
    <location>
        <begin position="1"/>
        <end position="22"/>
    </location>
</feature>
<dbReference type="KEGG" id="plei:Q9312_17485"/>
<organism evidence="2 3">
    <name type="scientific">Pleionea litopenaei</name>
    <dbReference type="NCBI Taxonomy" id="3070815"/>
    <lineage>
        <taxon>Bacteria</taxon>
        <taxon>Pseudomonadati</taxon>
        <taxon>Pseudomonadota</taxon>
        <taxon>Gammaproteobacteria</taxon>
        <taxon>Oceanospirillales</taxon>
        <taxon>Pleioneaceae</taxon>
        <taxon>Pleionea</taxon>
    </lineage>
</organism>
<keyword evidence="1" id="KW-0732">Signal</keyword>
<protein>
    <submittedName>
        <fullName evidence="2">DUF885 domain-containing protein</fullName>
    </submittedName>
</protein>
<proteinExistence type="predicted"/>
<keyword evidence="3" id="KW-1185">Reference proteome</keyword>
<dbReference type="Proteomes" id="UP001239782">
    <property type="component" value="Chromosome"/>
</dbReference>
<dbReference type="PANTHER" id="PTHR33361:SF2">
    <property type="entry name" value="DUF885 DOMAIN-CONTAINING PROTEIN"/>
    <property type="match status" value="1"/>
</dbReference>
<dbReference type="AlphaFoldDB" id="A0AA51X7D9"/>
<accession>A0AA51X7D9</accession>